<dbReference type="InterPro" id="IPR007841">
    <property type="entry name" value="UPF0210"/>
</dbReference>
<dbReference type="AlphaFoldDB" id="A0A1N6S3V4"/>
<dbReference type="Pfam" id="PF05167">
    <property type="entry name" value="DUF711"/>
    <property type="match status" value="1"/>
</dbReference>
<protein>
    <recommendedName>
        <fullName evidence="1">UPF0210 protein SAMN05920897_107130</fullName>
    </recommendedName>
</protein>
<accession>A0A1N6S3V4</accession>
<comment type="similarity">
    <text evidence="1">Belongs to the UPF0210 family.</text>
</comment>
<dbReference type="CDD" id="cd08025">
    <property type="entry name" value="RNR_PFL_like_DUF711"/>
    <property type="match status" value="1"/>
</dbReference>
<dbReference type="RefSeq" id="WP_076488555.1">
    <property type="nucleotide sequence ID" value="NZ_FTMS01000007.1"/>
</dbReference>
<dbReference type="NCBIfam" id="NF003700">
    <property type="entry name" value="PRK05313.1"/>
    <property type="match status" value="1"/>
</dbReference>
<dbReference type="Gene3D" id="3.20.70.20">
    <property type="match status" value="1"/>
</dbReference>
<dbReference type="OrthoDB" id="9763001at2"/>
<name>A0A1N6S3V4_9SPIO</name>
<dbReference type="PANTHER" id="PTHR37560">
    <property type="entry name" value="UPF0210 PROTEIN SPR0218"/>
    <property type="match status" value="1"/>
</dbReference>
<dbReference type="PANTHER" id="PTHR37560:SF1">
    <property type="entry name" value="UPF0210 PROTEIN MJ1665"/>
    <property type="match status" value="1"/>
</dbReference>
<gene>
    <name evidence="2" type="ORF">SAMN05920897_107130</name>
</gene>
<dbReference type="STRING" id="159291.SAMN05920897_107130"/>
<dbReference type="EMBL" id="FTMS01000007">
    <property type="protein sequence ID" value="SIQ35828.1"/>
    <property type="molecule type" value="Genomic_DNA"/>
</dbReference>
<evidence type="ECO:0000313" key="3">
    <source>
        <dbReference type="Proteomes" id="UP000186400"/>
    </source>
</evidence>
<organism evidence="2 3">
    <name type="scientific">Alkalispirochaeta americana</name>
    <dbReference type="NCBI Taxonomy" id="159291"/>
    <lineage>
        <taxon>Bacteria</taxon>
        <taxon>Pseudomonadati</taxon>
        <taxon>Spirochaetota</taxon>
        <taxon>Spirochaetia</taxon>
        <taxon>Spirochaetales</taxon>
        <taxon>Spirochaetaceae</taxon>
        <taxon>Alkalispirochaeta</taxon>
    </lineage>
</organism>
<reference evidence="2 3" key="1">
    <citation type="submission" date="2017-01" db="EMBL/GenBank/DDBJ databases">
        <authorList>
            <person name="Mah S.A."/>
            <person name="Swanson W.J."/>
            <person name="Moy G.W."/>
            <person name="Vacquier V.D."/>
        </authorList>
    </citation>
    <scope>NUCLEOTIDE SEQUENCE [LARGE SCALE GENOMIC DNA]</scope>
    <source>
        <strain evidence="2 3">ASpG1</strain>
    </source>
</reference>
<evidence type="ECO:0000256" key="1">
    <source>
        <dbReference type="HAMAP-Rule" id="MF_01221"/>
    </source>
</evidence>
<dbReference type="Proteomes" id="UP000186400">
    <property type="component" value="Unassembled WGS sequence"/>
</dbReference>
<comment type="subunit">
    <text evidence="1">Homodimer.</text>
</comment>
<proteinExistence type="inferred from homology"/>
<keyword evidence="3" id="KW-1185">Reference proteome</keyword>
<sequence>MFFSPLEIDQTLRMFAEQNLDVRTITMGINLLDCADSDGRKAAGRIYDKITRSAAHLVRVGDQIQAELGVPIINKRISITPIAMVLGASYQAGGTAGPRSVSPLFFAETLDRAAKEVGVDFLGGFSALVHHGMTPADEQTISAIPAVLATTEKVCASINVASSRAGINMDAVCRAAAAIKEAAERTRDRGGFGCSKLVIFANAPEDNPFMAGAFHGPGNPDTVVHVGVSGPGVVQSAIHQYPEATLDQLAEVIKKTSFQITRIGQLVLDMAADRLGVAHGIVDLSLAPTPAVGDSVARILEEMGLESVGAPGSTAALALLNNAVKKGGLMASSHVGGLSGSFLPVSEDEGMAAAVESGALSLEKLEAMTAICSVGLDMIALPGTTSTDTLAGIIADEMAIGVMNHKTTAVRLIPVPGGVAGDWVEFGGLLGRAPIMPVGEYSCSGLVRRGGIIPAPVTSFRN</sequence>
<evidence type="ECO:0000313" key="2">
    <source>
        <dbReference type="EMBL" id="SIQ35828.1"/>
    </source>
</evidence>
<dbReference type="SUPFAM" id="SSF51998">
    <property type="entry name" value="PFL-like glycyl radical enzymes"/>
    <property type="match status" value="1"/>
</dbReference>
<dbReference type="HAMAP" id="MF_01221">
    <property type="entry name" value="UPF0210"/>
    <property type="match status" value="1"/>
</dbReference>